<gene>
    <name evidence="1" type="ORF">TCLT_LOCUS2839</name>
</gene>
<dbReference type="Pfam" id="PF04870">
    <property type="entry name" value="Moulting_cycle"/>
    <property type="match status" value="1"/>
</dbReference>
<sequence length="317" mass="37384">MTEKVTSSIQFTRETMPGAQYYDGKMLKIPITEEAGIQLYKRWFMQGISSIMSSIASQHMSKLNEYERNRVQKCSQAAENINEQARCVIRVIDFKPKQMNFTKMSRIQKLKEHLDMKYKKVNGASVQSSSRHRLVYVKPKMNSEKIIFRTKREVINRQNYKLRTEYDRLTPFGILGKYLTKMTKAIKNKAPHSSWKKTMKAIEIMKRNKEQRHRFFENIEKRLLSDEQVKYFESKLTPVNEEKDFVEEFHVPNHIIKRLRKNNENAQKTLEIIRLFQRSIKLALILNGANGTKLANKTFIFGSPRLLSLVPNDIQNE</sequence>
<dbReference type="EMBL" id="UYYF01000734">
    <property type="protein sequence ID" value="VDM99001.1"/>
    <property type="molecule type" value="Genomic_DNA"/>
</dbReference>
<organism evidence="3">
    <name type="scientific">Thelazia callipaeda</name>
    <name type="common">Oriental eyeworm</name>
    <name type="synonym">Parasitic nematode</name>
    <dbReference type="NCBI Taxonomy" id="103827"/>
    <lineage>
        <taxon>Eukaryota</taxon>
        <taxon>Metazoa</taxon>
        <taxon>Ecdysozoa</taxon>
        <taxon>Nematoda</taxon>
        <taxon>Chromadorea</taxon>
        <taxon>Rhabditida</taxon>
        <taxon>Spirurina</taxon>
        <taxon>Spiruromorpha</taxon>
        <taxon>Thelazioidea</taxon>
        <taxon>Thelaziidae</taxon>
        <taxon>Thelazia</taxon>
    </lineage>
</organism>
<reference evidence="1 2" key="2">
    <citation type="submission" date="2018-11" db="EMBL/GenBank/DDBJ databases">
        <authorList>
            <consortium name="Pathogen Informatics"/>
        </authorList>
    </citation>
    <scope>NUCLEOTIDE SEQUENCE [LARGE SCALE GENOMIC DNA]</scope>
</reference>
<dbReference type="OMA" id="TETWRET"/>
<dbReference type="OrthoDB" id="5810331at2759"/>
<evidence type="ECO:0000313" key="3">
    <source>
        <dbReference type="WBParaSite" id="TCLT_0000283801-mRNA-1"/>
    </source>
</evidence>
<evidence type="ECO:0000313" key="1">
    <source>
        <dbReference type="EMBL" id="VDM99001.1"/>
    </source>
</evidence>
<dbReference type="AlphaFoldDB" id="A0A0N5CRI8"/>
<keyword evidence="2" id="KW-1185">Reference proteome</keyword>
<dbReference type="Proteomes" id="UP000276776">
    <property type="component" value="Unassembled WGS sequence"/>
</dbReference>
<protein>
    <submittedName>
        <fullName evidence="1 3">Uncharacterized protein</fullName>
    </submittedName>
</protein>
<reference evidence="3" key="1">
    <citation type="submission" date="2017-02" db="UniProtKB">
        <authorList>
            <consortium name="WormBaseParasite"/>
        </authorList>
    </citation>
    <scope>IDENTIFICATION</scope>
</reference>
<dbReference type="InterPro" id="IPR006954">
    <property type="entry name" value="Mlt-10-like"/>
</dbReference>
<name>A0A0N5CRI8_THECL</name>
<proteinExistence type="predicted"/>
<accession>A0A0N5CRI8</accession>
<evidence type="ECO:0000313" key="2">
    <source>
        <dbReference type="Proteomes" id="UP000276776"/>
    </source>
</evidence>
<dbReference type="STRING" id="103827.A0A0N5CRI8"/>
<dbReference type="WBParaSite" id="TCLT_0000283801-mRNA-1">
    <property type="protein sequence ID" value="TCLT_0000283801-mRNA-1"/>
    <property type="gene ID" value="TCLT_0000283801"/>
</dbReference>